<sequence length="562" mass="63869">MDGFGEALLGTLLLARLPSQSPEVLYFCQEKEEDGLDVLEEDEEESLEPTSPAFLRARGPESLGAPLMSSAEDLNKQALQFFGVPSSSLAKFVLPMSQEMMCNQCAVMELDAGLFETSHRHNYKENHDHLLFVSYPCGFAKLQNRKMDEWPEQLESGSLVQCFNIVHVLDSKLVRRLEQRVRVLGEATEQVSDLLCRHEVNNGYISREVRRLKDVMRIKSQSQASLLEETSTPTSEHPLELLVRELHNNMKVAGSQKILVNGEELYRYHEFKQDAPSLPSAVQGISLSRAREEIESELGPDTDEVVRTLVQHADAALSFSELHLRTGLDMHHLQEAARHLVVLKKAKLVNVFRDDIRVALAPNVDTSRDSLAAQHFRDWRKKHPTPESKDKKSMTTFTEALTLFHKGKQMKEIKNSFSTEEEFKMILGYLVAQGLVVQLGRFCHFLPGRSRRSAEVQVELGALPDTYVWKDGVYNPLTHLKESDFLLLASRSQDTEELRFFVLFVLEIVRPHRRIDSVDFQELLQRLNGETQPGEISSWPAARGLELLAANTDIFVQYSSRC</sequence>
<evidence type="ECO:0000313" key="2">
    <source>
        <dbReference type="Proteomes" id="UP001642484"/>
    </source>
</evidence>
<accession>A0ABP0MXL1</accession>
<dbReference type="EMBL" id="CAXAMN010020557">
    <property type="protein sequence ID" value="CAK9056245.1"/>
    <property type="molecule type" value="Genomic_DNA"/>
</dbReference>
<comment type="caution">
    <text evidence="1">The sequence shown here is derived from an EMBL/GenBank/DDBJ whole genome shotgun (WGS) entry which is preliminary data.</text>
</comment>
<dbReference type="InterPro" id="IPR005365">
    <property type="entry name" value="Npr3"/>
</dbReference>
<protein>
    <submittedName>
        <fullName evidence="1">Uncharacterized protein</fullName>
    </submittedName>
</protein>
<proteinExistence type="predicted"/>
<reference evidence="1 2" key="1">
    <citation type="submission" date="2024-02" db="EMBL/GenBank/DDBJ databases">
        <authorList>
            <person name="Chen Y."/>
            <person name="Shah S."/>
            <person name="Dougan E. K."/>
            <person name="Thang M."/>
            <person name="Chan C."/>
        </authorList>
    </citation>
    <scope>NUCLEOTIDE SEQUENCE [LARGE SCALE GENOMIC DNA]</scope>
</reference>
<dbReference type="GO" id="GO:0003964">
    <property type="term" value="F:RNA-directed DNA polymerase activity"/>
    <property type="evidence" value="ECO:0007669"/>
    <property type="project" value="UniProtKB-KW"/>
</dbReference>
<evidence type="ECO:0000313" key="1">
    <source>
        <dbReference type="EMBL" id="CAK9056245.1"/>
    </source>
</evidence>
<gene>
    <name evidence="1" type="ORF">CCMP2556_LOCUS27890</name>
</gene>
<dbReference type="PANTHER" id="PTHR13153:SF5">
    <property type="entry name" value="GATOR COMPLEX PROTEIN NPRL3"/>
    <property type="match status" value="1"/>
</dbReference>
<dbReference type="PANTHER" id="PTHR13153">
    <property type="entry name" value="CGTHBA PROTEIN -14 GENE PROTEIN"/>
    <property type="match status" value="1"/>
</dbReference>
<organism evidence="1 2">
    <name type="scientific">Durusdinium trenchii</name>
    <dbReference type="NCBI Taxonomy" id="1381693"/>
    <lineage>
        <taxon>Eukaryota</taxon>
        <taxon>Sar</taxon>
        <taxon>Alveolata</taxon>
        <taxon>Dinophyceae</taxon>
        <taxon>Suessiales</taxon>
        <taxon>Symbiodiniaceae</taxon>
        <taxon>Durusdinium</taxon>
    </lineage>
</organism>
<keyword evidence="2" id="KW-1185">Reference proteome</keyword>
<dbReference type="Proteomes" id="UP001642484">
    <property type="component" value="Unassembled WGS sequence"/>
</dbReference>
<name>A0ABP0MXL1_9DINO</name>